<reference evidence="1 2" key="1">
    <citation type="submission" date="2020-09" db="EMBL/GenBank/DDBJ databases">
        <authorList>
            <person name="Tanuku N.R.S."/>
        </authorList>
    </citation>
    <scope>NUCLEOTIDE SEQUENCE [LARGE SCALE GENOMIC DNA]</scope>
    <source>
        <strain evidence="1 2">AK62</strain>
    </source>
</reference>
<dbReference type="EMBL" id="JACVEW010000007">
    <property type="protein sequence ID" value="MBP0048300.1"/>
    <property type="molecule type" value="Genomic_DNA"/>
</dbReference>
<gene>
    <name evidence="1" type="ORF">H9C73_06095</name>
</gene>
<dbReference type="Proteomes" id="UP000810171">
    <property type="component" value="Unassembled WGS sequence"/>
</dbReference>
<dbReference type="Pfam" id="PF12847">
    <property type="entry name" value="Methyltransf_18"/>
    <property type="match status" value="1"/>
</dbReference>
<dbReference type="Gene3D" id="3.40.50.150">
    <property type="entry name" value="Vaccinia Virus protein VP39"/>
    <property type="match status" value="1"/>
</dbReference>
<evidence type="ECO:0000313" key="1">
    <source>
        <dbReference type="EMBL" id="MBP0048300.1"/>
    </source>
</evidence>
<keyword evidence="2" id="KW-1185">Reference proteome</keyword>
<dbReference type="InterPro" id="IPR029063">
    <property type="entry name" value="SAM-dependent_MTases_sf"/>
</dbReference>
<dbReference type="PANTHER" id="PTHR38451:SF1">
    <property type="entry name" value="TRNA (ADENINE(22)-N(1))-METHYLTRANSFERASE"/>
    <property type="match status" value="1"/>
</dbReference>
<sequence length="214" mass="24560">MASGNYDHIWDCCCDHGYLGRTLLRPDQRTHIHFVDIVPALIEALNQKLPALAPEQNWSTHCCDVAELPLQQYPGRHLVIIAGVGGDLMTEFVRTLHSRHPDVHLDLLLCPVYHQFKLRQHLRSLGFRREREALIKENGKFYEILKVQSPVCAHPDLPEVSLTGDCIWNASTVEQAQNARDYLQRKLRHYERMLKGQPSQIKPVLAAYRSVEIA</sequence>
<organism evidence="1 2">
    <name type="scientific">Marinobacterium alkalitolerans</name>
    <dbReference type="NCBI Taxonomy" id="1542925"/>
    <lineage>
        <taxon>Bacteria</taxon>
        <taxon>Pseudomonadati</taxon>
        <taxon>Pseudomonadota</taxon>
        <taxon>Gammaproteobacteria</taxon>
        <taxon>Oceanospirillales</taxon>
        <taxon>Oceanospirillaceae</taxon>
        <taxon>Marinobacterium</taxon>
    </lineage>
</organism>
<dbReference type="PIRSF" id="PIRSF028234">
    <property type="entry name" value="UCP028234"/>
    <property type="match status" value="1"/>
</dbReference>
<dbReference type="InterPro" id="IPR016876">
    <property type="entry name" value="UCP028234"/>
</dbReference>
<dbReference type="PANTHER" id="PTHR38451">
    <property type="entry name" value="TRNA (ADENINE(22)-N(1))-METHYLTRANSFERASE"/>
    <property type="match status" value="1"/>
</dbReference>
<protein>
    <submittedName>
        <fullName evidence="1">tRNA (Adenine(22)-N(1))-methyltransferase TrmK</fullName>
    </submittedName>
</protein>
<comment type="caution">
    <text evidence="1">The sequence shown here is derived from an EMBL/GenBank/DDBJ whole genome shotgun (WGS) entry which is preliminary data.</text>
</comment>
<dbReference type="SUPFAM" id="SSF53335">
    <property type="entry name" value="S-adenosyl-L-methionine-dependent methyltransferases"/>
    <property type="match status" value="1"/>
</dbReference>
<evidence type="ECO:0000313" key="2">
    <source>
        <dbReference type="Proteomes" id="UP000810171"/>
    </source>
</evidence>
<name>A0ABS3ZAC0_9GAMM</name>
<accession>A0ABS3ZAC0</accession>
<proteinExistence type="predicted"/>
<dbReference type="CDD" id="cd02440">
    <property type="entry name" value="AdoMet_MTases"/>
    <property type="match status" value="1"/>
</dbReference>